<comment type="caution">
    <text evidence="2">The sequence shown here is derived from an EMBL/GenBank/DDBJ whole genome shotgun (WGS) entry which is preliminary data.</text>
</comment>
<protein>
    <recommendedName>
        <fullName evidence="4">Prepilin-type N-terminal cleavage/methylation domain-containing protein</fullName>
    </recommendedName>
</protein>
<feature type="transmembrane region" description="Helical" evidence="1">
    <location>
        <begin position="21"/>
        <end position="39"/>
    </location>
</feature>
<name>A0AA88ZN56_CLONO</name>
<dbReference type="SUPFAM" id="SSF54523">
    <property type="entry name" value="Pili subunits"/>
    <property type="match status" value="1"/>
</dbReference>
<reference evidence="2 3" key="1">
    <citation type="submission" date="2014-01" db="EMBL/GenBank/DDBJ databases">
        <title>Plasmidome dynamics in the species complex Clostridium novyi sensu lato converts strains of independent lineages into distinctly different pathogens.</title>
        <authorList>
            <person name="Skarin H."/>
            <person name="Segerman B."/>
        </authorList>
    </citation>
    <scope>NUCLEOTIDE SEQUENCE [LARGE SCALE GENOMIC DNA]</scope>
    <source>
        <strain evidence="2 3">4570</strain>
    </source>
</reference>
<evidence type="ECO:0000313" key="3">
    <source>
        <dbReference type="Proteomes" id="UP000030016"/>
    </source>
</evidence>
<evidence type="ECO:0000256" key="1">
    <source>
        <dbReference type="SAM" id="Phobius"/>
    </source>
</evidence>
<dbReference type="AlphaFoldDB" id="A0AA88ZN56"/>
<organism evidence="2 3">
    <name type="scientific">Clostridium novyi A str. 4570</name>
    <dbReference type="NCBI Taxonomy" id="1444290"/>
    <lineage>
        <taxon>Bacteria</taxon>
        <taxon>Bacillati</taxon>
        <taxon>Bacillota</taxon>
        <taxon>Clostridia</taxon>
        <taxon>Eubacteriales</taxon>
        <taxon>Clostridiaceae</taxon>
        <taxon>Clostridium</taxon>
    </lineage>
</organism>
<gene>
    <name evidence="2" type="ORF">Z969_06375</name>
</gene>
<sequence>MGGVLNGKYPGKTKKKKGFTLIELIIVIAILGILALIAIPKFGSAQKDAKIKADIATGKTIADTTAALIAKGDITGDQKDIALTKPEDKPTEDSKKIQKLIIDNMGSGQPKAQAIKDGIFYVTVDKDGNVKVYVGKDGTNQVYPEHTGVYEKK</sequence>
<keyword evidence="1" id="KW-1133">Transmembrane helix</keyword>
<dbReference type="NCBIfam" id="TIGR02532">
    <property type="entry name" value="IV_pilin_GFxxxE"/>
    <property type="match status" value="1"/>
</dbReference>
<dbReference type="InterPro" id="IPR012902">
    <property type="entry name" value="N_methyl_site"/>
</dbReference>
<evidence type="ECO:0008006" key="4">
    <source>
        <dbReference type="Google" id="ProtNLM"/>
    </source>
</evidence>
<proteinExistence type="predicted"/>
<accession>A0AA88ZN56</accession>
<evidence type="ECO:0000313" key="2">
    <source>
        <dbReference type="EMBL" id="KGN02262.1"/>
    </source>
</evidence>
<dbReference type="Gene3D" id="3.30.700.10">
    <property type="entry name" value="Glycoprotein, Type 4 Pilin"/>
    <property type="match status" value="1"/>
</dbReference>
<keyword evidence="1" id="KW-0472">Membrane</keyword>
<dbReference type="Pfam" id="PF07963">
    <property type="entry name" value="N_methyl"/>
    <property type="match status" value="1"/>
</dbReference>
<dbReference type="PROSITE" id="PS00409">
    <property type="entry name" value="PROKAR_NTER_METHYL"/>
    <property type="match status" value="1"/>
</dbReference>
<dbReference type="Proteomes" id="UP000030016">
    <property type="component" value="Unassembled WGS sequence"/>
</dbReference>
<dbReference type="InterPro" id="IPR045584">
    <property type="entry name" value="Pilin-like"/>
</dbReference>
<dbReference type="EMBL" id="JDRX01000011">
    <property type="protein sequence ID" value="KGN02262.1"/>
    <property type="molecule type" value="Genomic_DNA"/>
</dbReference>
<keyword evidence="1" id="KW-0812">Transmembrane</keyword>